<dbReference type="Proteomes" id="UP000053201">
    <property type="component" value="Unassembled WGS sequence"/>
</dbReference>
<gene>
    <name evidence="14" type="ORF">SPPG_01353</name>
</gene>
<dbReference type="Gene3D" id="3.40.1180.10">
    <property type="entry name" value="Decaprenyl diphosphate synthase-like"/>
    <property type="match status" value="1"/>
</dbReference>
<dbReference type="InParanoid" id="A0A0L0HSL2"/>
<dbReference type="FunCoup" id="A0A0L0HSL2">
    <property type="interactions" value="248"/>
</dbReference>
<comment type="similarity">
    <text evidence="4">Belongs to the UPP synthase family.</text>
</comment>
<organism evidence="14 15">
    <name type="scientific">Spizellomyces punctatus (strain DAOM BR117)</name>
    <dbReference type="NCBI Taxonomy" id="645134"/>
    <lineage>
        <taxon>Eukaryota</taxon>
        <taxon>Fungi</taxon>
        <taxon>Fungi incertae sedis</taxon>
        <taxon>Chytridiomycota</taxon>
        <taxon>Chytridiomycota incertae sedis</taxon>
        <taxon>Chytridiomycetes</taxon>
        <taxon>Spizellomycetales</taxon>
        <taxon>Spizellomycetaceae</taxon>
        <taxon>Spizellomyces</taxon>
    </lineage>
</organism>
<dbReference type="InterPro" id="IPR036424">
    <property type="entry name" value="UPP_synth-like_sf"/>
</dbReference>
<comment type="pathway">
    <text evidence="3">Protein modification; protein glycosylation.</text>
</comment>
<name>A0A0L0HSL2_SPIPD</name>
<feature type="region of interest" description="Disordered" evidence="13">
    <location>
        <begin position="203"/>
        <end position="232"/>
    </location>
</feature>
<dbReference type="VEuPathDB" id="FungiDB:SPPG_01353"/>
<dbReference type="OrthoDB" id="2143016at2759"/>
<accession>A0A0L0HSL2</accession>
<sequence length="355" mass="39794">MMAQQHRPHPYLSFLGLFDLHHDKQRTRARAKMTIPPVTSQALQRPSGGSQLVSSFPSRFIYLRLLAIVLWFRTVWVAFWGPKKPVDQDNELRGKRPRHVAVVFRPLQHSLSSAYDEDGEYQSWMNSVGNIVEWCLSDGVACLTVFDEKGLLKSHAASLAQIVDKLDFCRESADPPVQAKASIQFLVSGSPIDRTQRERTILDEGIDLDPHGVRRPTDEPQPSTSSNKNSESGRHVDLLVNLISASDGRNSLVRVARTLARQALAASRADNPVHLTADVDLIDKLIKADSPDLNQFPEPELIYVVGCQSNFVEIGNLCPWNIRLSEFCAVQGELSFMGYRRGMKQYASCQQRFGA</sequence>
<evidence type="ECO:0000313" key="15">
    <source>
        <dbReference type="Proteomes" id="UP000053201"/>
    </source>
</evidence>
<comment type="catalytic activity">
    <reaction evidence="12">
        <text>n isopentenyl diphosphate + (2E,6E)-farnesyl diphosphate = a di-trans,poly-cis-polyprenyl diphosphate + n diphosphate</text>
        <dbReference type="Rhea" id="RHEA:53008"/>
        <dbReference type="Rhea" id="RHEA-COMP:19494"/>
        <dbReference type="ChEBI" id="CHEBI:33019"/>
        <dbReference type="ChEBI" id="CHEBI:128769"/>
        <dbReference type="ChEBI" id="CHEBI:136960"/>
        <dbReference type="ChEBI" id="CHEBI:175763"/>
        <dbReference type="EC" id="2.5.1.87"/>
    </reaction>
</comment>
<dbReference type="EC" id="2.5.1.87" evidence="5"/>
<evidence type="ECO:0000256" key="7">
    <source>
        <dbReference type="ARBA" id="ARBA00022692"/>
    </source>
</evidence>
<keyword evidence="11" id="KW-0472">Membrane</keyword>
<dbReference type="RefSeq" id="XP_016611939.1">
    <property type="nucleotide sequence ID" value="XM_016749673.1"/>
</dbReference>
<feature type="compositionally biased region" description="Basic and acidic residues" evidence="13">
    <location>
        <begin position="203"/>
        <end position="218"/>
    </location>
</feature>
<dbReference type="GO" id="GO:1904423">
    <property type="term" value="C:dehydrodolichyl diphosphate synthase complex"/>
    <property type="evidence" value="ECO:0007669"/>
    <property type="project" value="InterPro"/>
</dbReference>
<evidence type="ECO:0000256" key="11">
    <source>
        <dbReference type="ARBA" id="ARBA00023136"/>
    </source>
</evidence>
<evidence type="ECO:0000256" key="10">
    <source>
        <dbReference type="ARBA" id="ARBA00022989"/>
    </source>
</evidence>
<keyword evidence="8" id="KW-0256">Endoplasmic reticulum</keyword>
<proteinExistence type="inferred from homology"/>
<evidence type="ECO:0000256" key="13">
    <source>
        <dbReference type="SAM" id="MobiDB-lite"/>
    </source>
</evidence>
<comment type="cofactor">
    <cofactor evidence="1">
        <name>Mg(2+)</name>
        <dbReference type="ChEBI" id="CHEBI:18420"/>
    </cofactor>
</comment>
<evidence type="ECO:0000256" key="6">
    <source>
        <dbReference type="ARBA" id="ARBA00022679"/>
    </source>
</evidence>
<dbReference type="EMBL" id="KQ257451">
    <property type="protein sequence ID" value="KND03900.1"/>
    <property type="molecule type" value="Genomic_DNA"/>
</dbReference>
<keyword evidence="6" id="KW-0808">Transferase</keyword>
<comment type="subcellular location">
    <subcellularLocation>
        <location evidence="2">Endoplasmic reticulum membrane</location>
    </subcellularLocation>
</comment>
<keyword evidence="9" id="KW-0460">Magnesium</keyword>
<keyword evidence="10" id="KW-1133">Transmembrane helix</keyword>
<dbReference type="GeneID" id="27685021"/>
<evidence type="ECO:0000256" key="5">
    <source>
        <dbReference type="ARBA" id="ARBA00012596"/>
    </source>
</evidence>
<dbReference type="GO" id="GO:0045547">
    <property type="term" value="F:ditrans,polycis-polyprenyl diphosphate synthase [(2E,6E)-farnesyl diphosphate specific] activity"/>
    <property type="evidence" value="ECO:0007669"/>
    <property type="project" value="UniProtKB-EC"/>
</dbReference>
<dbReference type="PANTHER" id="PTHR21528:SF0">
    <property type="entry name" value="DEHYDRODOLICHYL DIPHOSPHATE SYNTHASE COMPLEX SUBUNIT NUS1"/>
    <property type="match status" value="1"/>
</dbReference>
<evidence type="ECO:0000256" key="4">
    <source>
        <dbReference type="ARBA" id="ARBA00005432"/>
    </source>
</evidence>
<dbReference type="eggNOG" id="KOG2818">
    <property type="taxonomic scope" value="Eukaryota"/>
</dbReference>
<feature type="compositionally biased region" description="Polar residues" evidence="13">
    <location>
        <begin position="220"/>
        <end position="230"/>
    </location>
</feature>
<dbReference type="OMA" id="FPPWQTR"/>
<evidence type="ECO:0000256" key="3">
    <source>
        <dbReference type="ARBA" id="ARBA00004922"/>
    </source>
</evidence>
<evidence type="ECO:0000256" key="9">
    <source>
        <dbReference type="ARBA" id="ARBA00022842"/>
    </source>
</evidence>
<dbReference type="STRING" id="645134.A0A0L0HSL2"/>
<protein>
    <recommendedName>
        <fullName evidence="5">ditrans,polycis-polyprenyl diphosphate synthase [(2E,6E)-farnesyldiphosphate specific]</fullName>
        <ecNumber evidence="5">2.5.1.87</ecNumber>
    </recommendedName>
</protein>
<dbReference type="AlphaFoldDB" id="A0A0L0HSL2"/>
<dbReference type="PANTHER" id="PTHR21528">
    <property type="entry name" value="DEHYDRODOLICHYL DIPHOSPHATE SYNTHASE COMPLEX SUBUNIT NUS1"/>
    <property type="match status" value="1"/>
</dbReference>
<reference evidence="14 15" key="1">
    <citation type="submission" date="2009-08" db="EMBL/GenBank/DDBJ databases">
        <title>The Genome Sequence of Spizellomyces punctatus strain DAOM BR117.</title>
        <authorList>
            <consortium name="The Broad Institute Genome Sequencing Platform"/>
            <person name="Russ C."/>
            <person name="Cuomo C."/>
            <person name="Shea T."/>
            <person name="Young S.K."/>
            <person name="Zeng Q."/>
            <person name="Koehrsen M."/>
            <person name="Haas B."/>
            <person name="Borodovsky M."/>
            <person name="Guigo R."/>
            <person name="Alvarado L."/>
            <person name="Berlin A."/>
            <person name="Bochicchio J."/>
            <person name="Borenstein D."/>
            <person name="Chapman S."/>
            <person name="Chen Z."/>
            <person name="Engels R."/>
            <person name="Freedman E."/>
            <person name="Gellesch M."/>
            <person name="Goldberg J."/>
            <person name="Griggs A."/>
            <person name="Gujja S."/>
            <person name="Heiman D."/>
            <person name="Hepburn T."/>
            <person name="Howarth C."/>
            <person name="Jen D."/>
            <person name="Larson L."/>
            <person name="Lewis B."/>
            <person name="Mehta T."/>
            <person name="Park D."/>
            <person name="Pearson M."/>
            <person name="Roberts A."/>
            <person name="Saif S."/>
            <person name="Shenoy N."/>
            <person name="Sisk P."/>
            <person name="Stolte C."/>
            <person name="Sykes S."/>
            <person name="Thomson T."/>
            <person name="Walk T."/>
            <person name="White J."/>
            <person name="Yandava C."/>
            <person name="Burger G."/>
            <person name="Gray M.W."/>
            <person name="Holland P.W.H."/>
            <person name="King N."/>
            <person name="Lang F.B.F."/>
            <person name="Roger A.J."/>
            <person name="Ruiz-Trillo I."/>
            <person name="Lander E."/>
            <person name="Nusbaum C."/>
        </authorList>
    </citation>
    <scope>NUCLEOTIDE SEQUENCE [LARGE SCALE GENOMIC DNA]</scope>
    <source>
        <strain evidence="14 15">DAOM BR117</strain>
    </source>
</reference>
<evidence type="ECO:0000256" key="1">
    <source>
        <dbReference type="ARBA" id="ARBA00001946"/>
    </source>
</evidence>
<evidence type="ECO:0000256" key="12">
    <source>
        <dbReference type="ARBA" id="ARBA00047353"/>
    </source>
</evidence>
<keyword evidence="15" id="KW-1185">Reference proteome</keyword>
<dbReference type="InterPro" id="IPR038887">
    <property type="entry name" value="Nus1/NgBR"/>
</dbReference>
<dbReference type="UniPathway" id="UPA00378"/>
<evidence type="ECO:0000313" key="14">
    <source>
        <dbReference type="EMBL" id="KND03900.1"/>
    </source>
</evidence>
<evidence type="ECO:0000256" key="8">
    <source>
        <dbReference type="ARBA" id="ARBA00022824"/>
    </source>
</evidence>
<dbReference type="GO" id="GO:0005789">
    <property type="term" value="C:endoplasmic reticulum membrane"/>
    <property type="evidence" value="ECO:0007669"/>
    <property type="project" value="UniProtKB-SubCell"/>
</dbReference>
<evidence type="ECO:0000256" key="2">
    <source>
        <dbReference type="ARBA" id="ARBA00004586"/>
    </source>
</evidence>
<dbReference type="SUPFAM" id="SSF64005">
    <property type="entry name" value="Undecaprenyl diphosphate synthase"/>
    <property type="match status" value="1"/>
</dbReference>
<keyword evidence="7" id="KW-0812">Transmembrane</keyword>